<dbReference type="CDD" id="cd04301">
    <property type="entry name" value="NAT_SF"/>
    <property type="match status" value="1"/>
</dbReference>
<accession>D6D2Q4</accession>
<dbReference type="HOGENOM" id="CLU_1044505_0_0_10"/>
<dbReference type="InterPro" id="IPR000182">
    <property type="entry name" value="GNAT_dom"/>
</dbReference>
<dbReference type="InterPro" id="IPR016181">
    <property type="entry name" value="Acyl_CoA_acyltransferase"/>
</dbReference>
<proteinExistence type="predicted"/>
<name>D6D2Q4_9BACE</name>
<dbReference type="KEGG" id="bxy:BXY_37450"/>
<dbReference type="PROSITE" id="PS51186">
    <property type="entry name" value="GNAT"/>
    <property type="match status" value="1"/>
</dbReference>
<dbReference type="AlphaFoldDB" id="D6D2Q4"/>
<dbReference type="PANTHER" id="PTHR43451:SF1">
    <property type="entry name" value="ACETYLTRANSFERASE"/>
    <property type="match status" value="1"/>
</dbReference>
<organism evidence="2 3">
    <name type="scientific">Bacteroides xylanisolvens XB1A</name>
    <dbReference type="NCBI Taxonomy" id="657309"/>
    <lineage>
        <taxon>Bacteria</taxon>
        <taxon>Pseudomonadati</taxon>
        <taxon>Bacteroidota</taxon>
        <taxon>Bacteroidia</taxon>
        <taxon>Bacteroidales</taxon>
        <taxon>Bacteroidaceae</taxon>
        <taxon>Bacteroides</taxon>
    </lineage>
</organism>
<evidence type="ECO:0000259" key="1">
    <source>
        <dbReference type="PROSITE" id="PS51186"/>
    </source>
</evidence>
<dbReference type="Proteomes" id="UP000008795">
    <property type="component" value="Chromosome"/>
</dbReference>
<sequence length="279" mass="32260">MIKAITMIRKLDKTEYALAASLALEVYIQCGAEDFDEEGLNSFKSFISSEQLMNELVIYGAFEDKNLVGIMGTKHEGKHLSLFFIRKKYQCKGIGKQLFCFAINDCPVDEMTVNSSTYAIRFYQSLGFEKTKEKLCTNGITYTPMIFKRTVRISSIAPCGMDCALCYAFQDVKKPCPGCRTQTGKIRESCQNCIIFSCDKKKYYCFECTNFPCKRLKALDARYQNKYKMSMIMNLTFIKEQGEENFLIWQNHKYTCPKCGKLRTVHYDYCIHCKQQKLT</sequence>
<gene>
    <name evidence="2" type="ORF">BXY_37450</name>
</gene>
<dbReference type="eggNOG" id="COG0456">
    <property type="taxonomic scope" value="Bacteria"/>
</dbReference>
<dbReference type="GO" id="GO:0016747">
    <property type="term" value="F:acyltransferase activity, transferring groups other than amino-acyl groups"/>
    <property type="evidence" value="ECO:0007669"/>
    <property type="project" value="InterPro"/>
</dbReference>
<dbReference type="SUPFAM" id="SSF55729">
    <property type="entry name" value="Acyl-CoA N-acyltransferases (Nat)"/>
    <property type="match status" value="1"/>
</dbReference>
<dbReference type="EMBL" id="FP929033">
    <property type="protein sequence ID" value="CBK68706.1"/>
    <property type="molecule type" value="Genomic_DNA"/>
</dbReference>
<evidence type="ECO:0000313" key="2">
    <source>
        <dbReference type="EMBL" id="CBK68706.1"/>
    </source>
</evidence>
<reference evidence="2 3" key="2">
    <citation type="submission" date="2010-03" db="EMBL/GenBank/DDBJ databases">
        <authorList>
            <person name="Pajon A."/>
        </authorList>
    </citation>
    <scope>NUCLEOTIDE SEQUENCE [LARGE SCALE GENOMIC DNA]</scope>
    <source>
        <strain evidence="2 3">XB1A</strain>
    </source>
</reference>
<dbReference type="Pfam" id="PF13673">
    <property type="entry name" value="Acetyltransf_10"/>
    <property type="match status" value="1"/>
</dbReference>
<reference evidence="2 3" key="1">
    <citation type="submission" date="2010-03" db="EMBL/GenBank/DDBJ databases">
        <title>The genome sequence of Bacteriodes xylanisolvens XB1A.</title>
        <authorList>
            <consortium name="metaHIT consortium -- http://www.metahit.eu/"/>
            <person name="Pajon A."/>
            <person name="Turner K."/>
            <person name="Parkhill J."/>
            <person name="Bernalier A."/>
        </authorList>
    </citation>
    <scope>NUCLEOTIDE SEQUENCE [LARGE SCALE GENOMIC DNA]</scope>
    <source>
        <strain evidence="2 3">XB1A</strain>
    </source>
</reference>
<feature type="domain" description="N-acetyltransferase" evidence="1">
    <location>
        <begin position="14"/>
        <end position="150"/>
    </location>
</feature>
<dbReference type="InterPro" id="IPR052564">
    <property type="entry name" value="N-acetyltrans/Recomb-assoc"/>
</dbReference>
<dbReference type="Gene3D" id="3.40.630.30">
    <property type="match status" value="1"/>
</dbReference>
<dbReference type="PANTHER" id="PTHR43451">
    <property type="entry name" value="ACETYLTRANSFERASE (GNAT) FAMILY PROTEIN"/>
    <property type="match status" value="1"/>
</dbReference>
<protein>
    <submittedName>
        <fullName evidence="2">Acetyltransferase (GNAT) family</fullName>
    </submittedName>
</protein>
<evidence type="ECO:0000313" key="3">
    <source>
        <dbReference type="Proteomes" id="UP000008795"/>
    </source>
</evidence>
<dbReference type="PATRIC" id="fig|657309.4.peg.2680"/>
<keyword evidence="2" id="KW-0808">Transferase</keyword>